<proteinExistence type="predicted"/>
<dbReference type="Pfam" id="PF00296">
    <property type="entry name" value="Bac_luciferase"/>
    <property type="match status" value="1"/>
</dbReference>
<dbReference type="Proteomes" id="UP000053354">
    <property type="component" value="Chromosome"/>
</dbReference>
<gene>
    <name evidence="3" type="ORF">I858_006070</name>
</gene>
<dbReference type="GO" id="GO:0016705">
    <property type="term" value="F:oxidoreductase activity, acting on paired donors, with incorporation or reduction of molecular oxygen"/>
    <property type="evidence" value="ECO:0007669"/>
    <property type="project" value="InterPro"/>
</dbReference>
<dbReference type="Gene3D" id="3.20.20.30">
    <property type="entry name" value="Luciferase-like domain"/>
    <property type="match status" value="1"/>
</dbReference>
<evidence type="ECO:0000313" key="3">
    <source>
        <dbReference type="EMBL" id="ANU26589.1"/>
    </source>
</evidence>
<comment type="similarity">
    <text evidence="1">To bacterial alkanal monooxygenase alpha and beta chains.</text>
</comment>
<dbReference type="FunFam" id="3.20.20.30:FF:000002">
    <property type="entry name" value="LLM class flavin-dependent oxidoreductase"/>
    <property type="match status" value="1"/>
</dbReference>
<dbReference type="InterPro" id="IPR050766">
    <property type="entry name" value="Bact_Lucif_Oxidored"/>
</dbReference>
<keyword evidence="4" id="KW-1185">Reference proteome</keyword>
<dbReference type="KEGG" id="pll:I858_006070"/>
<accession>A0A1B1S096</accession>
<name>A0A1B1S096_9BACL</name>
<dbReference type="NCBIfam" id="TIGR03558">
    <property type="entry name" value="oxido_grp_1"/>
    <property type="match status" value="1"/>
</dbReference>
<dbReference type="InterPro" id="IPR011251">
    <property type="entry name" value="Luciferase-like_dom"/>
</dbReference>
<reference evidence="3" key="1">
    <citation type="submission" date="2016-10" db="EMBL/GenBank/DDBJ databases">
        <authorList>
            <person name="See-Too W.S."/>
        </authorList>
    </citation>
    <scope>NUCLEOTIDE SEQUENCE</scope>
    <source>
        <strain evidence="3">L10.15</strain>
    </source>
</reference>
<dbReference type="STRING" id="1302659.I858_006070"/>
<dbReference type="InterPro" id="IPR019949">
    <property type="entry name" value="CmoO-like"/>
</dbReference>
<evidence type="ECO:0000256" key="1">
    <source>
        <dbReference type="ARBA" id="ARBA00007789"/>
    </source>
</evidence>
<evidence type="ECO:0000313" key="4">
    <source>
        <dbReference type="Proteomes" id="UP000053354"/>
    </source>
</evidence>
<feature type="domain" description="Luciferase-like" evidence="2">
    <location>
        <begin position="15"/>
        <end position="303"/>
    </location>
</feature>
<organism evidence="3 4">
    <name type="scientific">Planococcus versutus</name>
    <dbReference type="NCBI Taxonomy" id="1302659"/>
    <lineage>
        <taxon>Bacteria</taxon>
        <taxon>Bacillati</taxon>
        <taxon>Bacillota</taxon>
        <taxon>Bacilli</taxon>
        <taxon>Bacillales</taxon>
        <taxon>Caryophanaceae</taxon>
        <taxon>Planococcus</taxon>
    </lineage>
</organism>
<dbReference type="PANTHER" id="PTHR30137">
    <property type="entry name" value="LUCIFERASE-LIKE MONOOXYGENASE"/>
    <property type="match status" value="1"/>
</dbReference>
<evidence type="ECO:0000259" key="2">
    <source>
        <dbReference type="Pfam" id="PF00296"/>
    </source>
</evidence>
<dbReference type="AlphaFoldDB" id="A0A1B1S096"/>
<dbReference type="SUPFAM" id="SSF51679">
    <property type="entry name" value="Bacterial luciferase-like"/>
    <property type="match status" value="1"/>
</dbReference>
<protein>
    <recommendedName>
        <fullName evidence="2">Luciferase-like domain-containing protein</fullName>
    </recommendedName>
</protein>
<dbReference type="PANTHER" id="PTHR30137:SF6">
    <property type="entry name" value="LUCIFERASE-LIKE MONOOXYGENASE"/>
    <property type="match status" value="1"/>
</dbReference>
<dbReference type="GO" id="GO:0005829">
    <property type="term" value="C:cytosol"/>
    <property type="evidence" value="ECO:0007669"/>
    <property type="project" value="TreeGrafter"/>
</dbReference>
<dbReference type="EMBL" id="CP016540">
    <property type="protein sequence ID" value="ANU26589.1"/>
    <property type="molecule type" value="Genomic_DNA"/>
</dbReference>
<dbReference type="InterPro" id="IPR036661">
    <property type="entry name" value="Luciferase-like_sf"/>
</dbReference>
<sequence>MKMLQPIDTFPVSVLDLVPVREGGTTKDALEEMIAIAQHVEKLGYKRFWLSEHHNTATLASSATAILISKVLDHTETIQVGSGGIMLPNHTPLVVAEQFGTLETMHPGRLNLGLGRAPGTDMQTAHALRRTTQETAFAFPQDVVELQNYLKPIGEQGPVRAHPGVGTSVPVYILGSSTSSAQLAARMGLPYVFAAHFAPQQVEQALQIYRSEFQPSEYLSEPYVMVCVNVIGAMTNEEAGKLATSSDQFYLNVIRGSKELLKAPIETMDGQWSYREEMMVRGMSQYTFTGTEELISERLGKFVSRLQIDEIVAVSYIYDQEKRKRSFEILKQATAHFKVATR</sequence>